<protein>
    <submittedName>
        <fullName evidence="1">Uncharacterized protein</fullName>
    </submittedName>
</protein>
<feature type="non-terminal residue" evidence="1">
    <location>
        <position position="1"/>
    </location>
</feature>
<sequence length="85" mass="9273">SLKPEFSPLASGSKETLNLKRKLEGDCNGDGNHSPKRVIRNCTSYKSDITVNDYILQALEAGISSAEFLSEVVSLFAIVEEGRNN</sequence>
<proteinExistence type="predicted"/>
<dbReference type="EMBL" id="HACG01053145">
    <property type="protein sequence ID" value="CEL00016.1"/>
    <property type="molecule type" value="Transcribed_RNA"/>
</dbReference>
<feature type="non-terminal residue" evidence="1">
    <location>
        <position position="85"/>
    </location>
</feature>
<reference evidence="1" key="1">
    <citation type="submission" date="2014-12" db="EMBL/GenBank/DDBJ databases">
        <title>Insight into the proteome of Arion vulgaris.</title>
        <authorList>
            <person name="Aradska J."/>
            <person name="Bulat T."/>
            <person name="Smidak R."/>
            <person name="Sarate P."/>
            <person name="Gangsoo J."/>
            <person name="Sialana F."/>
            <person name="Bilban M."/>
            <person name="Lubec G."/>
        </authorList>
    </citation>
    <scope>NUCLEOTIDE SEQUENCE</scope>
    <source>
        <tissue evidence="1">Skin</tissue>
    </source>
</reference>
<dbReference type="AlphaFoldDB" id="A0A0B7C5X1"/>
<evidence type="ECO:0000313" key="1">
    <source>
        <dbReference type="EMBL" id="CEL00016.1"/>
    </source>
</evidence>
<accession>A0A0B7C5X1</accession>
<organism evidence="1">
    <name type="scientific">Arion vulgaris</name>
    <dbReference type="NCBI Taxonomy" id="1028688"/>
    <lineage>
        <taxon>Eukaryota</taxon>
        <taxon>Metazoa</taxon>
        <taxon>Spiralia</taxon>
        <taxon>Lophotrochozoa</taxon>
        <taxon>Mollusca</taxon>
        <taxon>Gastropoda</taxon>
        <taxon>Heterobranchia</taxon>
        <taxon>Euthyneura</taxon>
        <taxon>Panpulmonata</taxon>
        <taxon>Eupulmonata</taxon>
        <taxon>Stylommatophora</taxon>
        <taxon>Helicina</taxon>
        <taxon>Arionoidea</taxon>
        <taxon>Arionidae</taxon>
        <taxon>Arion</taxon>
    </lineage>
</organism>
<name>A0A0B7C5X1_9EUPU</name>
<gene>
    <name evidence="1" type="primary">ORF222660</name>
</gene>